<feature type="domain" description="ABC-2 type transporter transmembrane" evidence="9">
    <location>
        <begin position="69"/>
        <end position="260"/>
    </location>
</feature>
<organism evidence="10 11">
    <name type="scientific">Nocardia vermiculata</name>
    <dbReference type="NCBI Taxonomy" id="257274"/>
    <lineage>
        <taxon>Bacteria</taxon>
        <taxon>Bacillati</taxon>
        <taxon>Actinomycetota</taxon>
        <taxon>Actinomycetes</taxon>
        <taxon>Mycobacteriales</taxon>
        <taxon>Nocardiaceae</taxon>
        <taxon>Nocardia</taxon>
    </lineage>
</organism>
<dbReference type="InterPro" id="IPR051328">
    <property type="entry name" value="T7SS_ABC-Transporter"/>
</dbReference>
<keyword evidence="7" id="KW-0046">Antibiotic resistance</keyword>
<dbReference type="RefSeq" id="WP_067879016.1">
    <property type="nucleotide sequence ID" value="NZ_JAAXOP010000004.1"/>
</dbReference>
<evidence type="ECO:0000256" key="5">
    <source>
        <dbReference type="ARBA" id="ARBA00022989"/>
    </source>
</evidence>
<dbReference type="GO" id="GO:0140359">
    <property type="term" value="F:ABC-type transporter activity"/>
    <property type="evidence" value="ECO:0007669"/>
    <property type="project" value="InterPro"/>
</dbReference>
<keyword evidence="6 8" id="KW-0472">Membrane</keyword>
<accession>A0A846XUQ3</accession>
<feature type="transmembrane region" description="Helical" evidence="8">
    <location>
        <begin position="73"/>
        <end position="92"/>
    </location>
</feature>
<keyword evidence="5 8" id="KW-1133">Transmembrane helix</keyword>
<dbReference type="PIRSF" id="PIRSF006648">
    <property type="entry name" value="DrrB"/>
    <property type="match status" value="1"/>
</dbReference>
<dbReference type="GO" id="GO:0043190">
    <property type="term" value="C:ATP-binding cassette (ABC) transporter complex"/>
    <property type="evidence" value="ECO:0007669"/>
    <property type="project" value="InterPro"/>
</dbReference>
<feature type="transmembrane region" description="Helical" evidence="8">
    <location>
        <begin position="43"/>
        <end position="61"/>
    </location>
</feature>
<dbReference type="GO" id="GO:0046677">
    <property type="term" value="P:response to antibiotic"/>
    <property type="evidence" value="ECO:0007669"/>
    <property type="project" value="UniProtKB-KW"/>
</dbReference>
<evidence type="ECO:0000256" key="8">
    <source>
        <dbReference type="SAM" id="Phobius"/>
    </source>
</evidence>
<keyword evidence="11" id="KW-1185">Reference proteome</keyword>
<dbReference type="PANTHER" id="PTHR43077">
    <property type="entry name" value="TRANSPORT PERMEASE YVFS-RELATED"/>
    <property type="match status" value="1"/>
</dbReference>
<evidence type="ECO:0000256" key="4">
    <source>
        <dbReference type="ARBA" id="ARBA00022692"/>
    </source>
</evidence>
<dbReference type="InterPro" id="IPR000412">
    <property type="entry name" value="ABC_2_transport"/>
</dbReference>
<comment type="similarity">
    <text evidence="2">Belongs to the ABC-2 integral membrane protein family.</text>
</comment>
<evidence type="ECO:0000256" key="6">
    <source>
        <dbReference type="ARBA" id="ARBA00023136"/>
    </source>
</evidence>
<dbReference type="Pfam" id="PF12698">
    <property type="entry name" value="ABC2_membrane_3"/>
    <property type="match status" value="1"/>
</dbReference>
<evidence type="ECO:0000313" key="11">
    <source>
        <dbReference type="Proteomes" id="UP000565711"/>
    </source>
</evidence>
<dbReference type="Proteomes" id="UP000565711">
    <property type="component" value="Unassembled WGS sequence"/>
</dbReference>
<sequence length="267" mass="28378">MTVATESAATPEVADDDFRVPAWLQLGALSGRSARTALREGDVVLAFFQPLVFFVCFYVPLRRSLEVPGVDYAQYLLPIIAVFAMFFASMFAGDRAAREVVGGMSTRLRSMPVPAWIPVTARTSANLMRVVTALIGALVVGTIFGFRFHSAGAAVIFVLVVLAFGTGLVVATDALGTVTRNSEISGTVLFGPQLLLVMTSTGFVPAEGFPGWIQPFVRNQPVSQITAALRGLAEGRYVSELAVALVWIAGLLVVGAVLAVRAEGRRA</sequence>
<feature type="transmembrane region" description="Helical" evidence="8">
    <location>
        <begin position="152"/>
        <end position="175"/>
    </location>
</feature>
<dbReference type="InterPro" id="IPR013525">
    <property type="entry name" value="ABC2_TM"/>
</dbReference>
<dbReference type="EMBL" id="JAAXOP010000004">
    <property type="protein sequence ID" value="NKY50337.1"/>
    <property type="molecule type" value="Genomic_DNA"/>
</dbReference>
<dbReference type="AlphaFoldDB" id="A0A846XUQ3"/>
<comment type="subcellular location">
    <subcellularLocation>
        <location evidence="1">Cell membrane</location>
        <topology evidence="1">Multi-pass membrane protein</topology>
    </subcellularLocation>
</comment>
<proteinExistence type="inferred from homology"/>
<gene>
    <name evidence="10" type="ORF">HGA08_08960</name>
</gene>
<keyword evidence="4 8" id="KW-0812">Transmembrane</keyword>
<name>A0A846XUQ3_9NOCA</name>
<comment type="caution">
    <text evidence="10">The sequence shown here is derived from an EMBL/GenBank/DDBJ whole genome shotgun (WGS) entry which is preliminary data.</text>
</comment>
<evidence type="ECO:0000256" key="1">
    <source>
        <dbReference type="ARBA" id="ARBA00004651"/>
    </source>
</evidence>
<dbReference type="PANTHER" id="PTHR43077:SF8">
    <property type="entry name" value="DOXORUBICIN RESISTANCE ABC TRANSPORTER PERMEASE PROTEIN DRRB"/>
    <property type="match status" value="1"/>
</dbReference>
<reference evidence="10 11" key="1">
    <citation type="submission" date="2020-04" db="EMBL/GenBank/DDBJ databases">
        <title>MicrobeNet Type strains.</title>
        <authorList>
            <person name="Nicholson A.C."/>
        </authorList>
    </citation>
    <scope>NUCLEOTIDE SEQUENCE [LARGE SCALE GENOMIC DNA]</scope>
    <source>
        <strain evidence="10 11">JCM 12354</strain>
    </source>
</reference>
<feature type="transmembrane region" description="Helical" evidence="8">
    <location>
        <begin position="127"/>
        <end position="146"/>
    </location>
</feature>
<evidence type="ECO:0000313" key="10">
    <source>
        <dbReference type="EMBL" id="NKY50337.1"/>
    </source>
</evidence>
<protein>
    <submittedName>
        <fullName evidence="10">ABC transporter permease</fullName>
    </submittedName>
</protein>
<feature type="transmembrane region" description="Helical" evidence="8">
    <location>
        <begin position="241"/>
        <end position="260"/>
    </location>
</feature>
<evidence type="ECO:0000256" key="2">
    <source>
        <dbReference type="ARBA" id="ARBA00007783"/>
    </source>
</evidence>
<evidence type="ECO:0000259" key="9">
    <source>
        <dbReference type="Pfam" id="PF12698"/>
    </source>
</evidence>
<evidence type="ECO:0000256" key="7">
    <source>
        <dbReference type="ARBA" id="ARBA00023251"/>
    </source>
</evidence>
<feature type="transmembrane region" description="Helical" evidence="8">
    <location>
        <begin position="187"/>
        <end position="206"/>
    </location>
</feature>
<evidence type="ECO:0000256" key="3">
    <source>
        <dbReference type="ARBA" id="ARBA00022475"/>
    </source>
</evidence>
<keyword evidence="3" id="KW-1003">Cell membrane</keyword>